<reference evidence="1 2" key="1">
    <citation type="submission" date="2022-11" db="EMBL/GenBank/DDBJ databases">
        <title>Minimal conservation of predation-associated metabolite biosynthetic gene clusters underscores biosynthetic potential of Myxococcota including descriptions for ten novel species: Archangium lansinium sp. nov., Myxococcus landrumus sp. nov., Nannocystis bai.</title>
        <authorList>
            <person name="Ahearne A."/>
            <person name="Stevens C."/>
            <person name="Dowd S."/>
        </authorList>
    </citation>
    <scope>NUCLEOTIDE SEQUENCE [LARGE SCALE GENOMIC DNA]</scope>
    <source>
        <strain evidence="1 2">BB15-2</strain>
    </source>
</reference>
<evidence type="ECO:0000313" key="2">
    <source>
        <dbReference type="Proteomes" id="UP001221686"/>
    </source>
</evidence>
<keyword evidence="2" id="KW-1185">Reference proteome</keyword>
<gene>
    <name evidence="1" type="ORF">POL25_04770</name>
</gene>
<comment type="caution">
    <text evidence="1">The sequence shown here is derived from an EMBL/GenBank/DDBJ whole genome shotgun (WGS) entry which is preliminary data.</text>
</comment>
<accession>A0ABT5DUV3</accession>
<evidence type="ECO:0000313" key="1">
    <source>
        <dbReference type="EMBL" id="MDC0716191.1"/>
    </source>
</evidence>
<organism evidence="1 2">
    <name type="scientific">Nannocystis bainbridge</name>
    <dbReference type="NCBI Taxonomy" id="2995303"/>
    <lineage>
        <taxon>Bacteria</taxon>
        <taxon>Pseudomonadati</taxon>
        <taxon>Myxococcota</taxon>
        <taxon>Polyangia</taxon>
        <taxon>Nannocystales</taxon>
        <taxon>Nannocystaceae</taxon>
        <taxon>Nannocystis</taxon>
    </lineage>
</organism>
<name>A0ABT5DUV3_9BACT</name>
<dbReference type="Proteomes" id="UP001221686">
    <property type="component" value="Unassembled WGS sequence"/>
</dbReference>
<dbReference type="RefSeq" id="WP_272084638.1">
    <property type="nucleotide sequence ID" value="NZ_JAQNDL010000001.1"/>
</dbReference>
<protein>
    <submittedName>
        <fullName evidence="1">Uncharacterized protein</fullName>
    </submittedName>
</protein>
<dbReference type="EMBL" id="JAQNDL010000001">
    <property type="protein sequence ID" value="MDC0716191.1"/>
    <property type="molecule type" value="Genomic_DNA"/>
</dbReference>
<proteinExistence type="predicted"/>
<sequence length="100" mass="11325">MHFDLLNLFRGLRHDFDLLAMLRGENHMEVLPEGHVAIVVIVRGIATISRPRAATPVGLHITPRRYEPVFLTTPGTYCVTARDHVVGIRVLRRAKVNAYE</sequence>